<evidence type="ECO:0000256" key="1">
    <source>
        <dbReference type="ARBA" id="ARBA00004496"/>
    </source>
</evidence>
<dbReference type="GO" id="GO:0007155">
    <property type="term" value="P:cell adhesion"/>
    <property type="evidence" value="ECO:0007669"/>
    <property type="project" value="InterPro"/>
</dbReference>
<reference evidence="4" key="1">
    <citation type="submission" date="2022-01" db="EMBL/GenBank/DDBJ databases">
        <authorList>
            <person name="King R."/>
        </authorList>
    </citation>
    <scope>NUCLEOTIDE SEQUENCE</scope>
</reference>
<dbReference type="Gene3D" id="1.20.120.230">
    <property type="entry name" value="Alpha-catenin/vinculin-like"/>
    <property type="match status" value="4"/>
</dbReference>
<dbReference type="EMBL" id="OU896714">
    <property type="protein sequence ID" value="CAG9824385.1"/>
    <property type="molecule type" value="Genomic_DNA"/>
</dbReference>
<evidence type="ECO:0000313" key="4">
    <source>
        <dbReference type="EMBL" id="CAG9824385.1"/>
    </source>
</evidence>
<proteinExistence type="inferred from homology"/>
<protein>
    <recommendedName>
        <fullName evidence="6">Alpha-catulin</fullName>
    </recommendedName>
</protein>
<name>A0A9N9SLC3_PHACE</name>
<dbReference type="SUPFAM" id="SSF47220">
    <property type="entry name" value="alpha-catenin/vinculin-like"/>
    <property type="match status" value="3"/>
</dbReference>
<dbReference type="AlphaFoldDB" id="A0A9N9SLC3"/>
<dbReference type="GO" id="GO:0071944">
    <property type="term" value="C:cell periphery"/>
    <property type="evidence" value="ECO:0007669"/>
    <property type="project" value="UniProtKB-ARBA"/>
</dbReference>
<dbReference type="InterPro" id="IPR036723">
    <property type="entry name" value="Alpha-catenin/vinculin-like_sf"/>
</dbReference>
<dbReference type="Pfam" id="PF01044">
    <property type="entry name" value="Vinculin"/>
    <property type="match status" value="2"/>
</dbReference>
<dbReference type="GO" id="GO:0005737">
    <property type="term" value="C:cytoplasm"/>
    <property type="evidence" value="ECO:0007669"/>
    <property type="project" value="UniProtKB-SubCell"/>
</dbReference>
<accession>A0A9N9SLC3</accession>
<comment type="subcellular location">
    <subcellularLocation>
        <location evidence="1">Cytoplasm</location>
    </subcellularLocation>
</comment>
<reference evidence="4" key="2">
    <citation type="submission" date="2022-10" db="EMBL/GenBank/DDBJ databases">
        <authorList>
            <consortium name="ENA_rothamsted_submissions"/>
            <consortium name="culmorum"/>
            <person name="King R."/>
        </authorList>
    </citation>
    <scope>NUCLEOTIDE SEQUENCE</scope>
</reference>
<keyword evidence="3" id="KW-0963">Cytoplasm</keyword>
<dbReference type="InterPro" id="IPR006077">
    <property type="entry name" value="Vinculin/catenin"/>
</dbReference>
<organism evidence="4 5">
    <name type="scientific">Phaedon cochleariae</name>
    <name type="common">Mustard beetle</name>
    <dbReference type="NCBI Taxonomy" id="80249"/>
    <lineage>
        <taxon>Eukaryota</taxon>
        <taxon>Metazoa</taxon>
        <taxon>Ecdysozoa</taxon>
        <taxon>Arthropoda</taxon>
        <taxon>Hexapoda</taxon>
        <taxon>Insecta</taxon>
        <taxon>Pterygota</taxon>
        <taxon>Neoptera</taxon>
        <taxon>Endopterygota</taxon>
        <taxon>Coleoptera</taxon>
        <taxon>Polyphaga</taxon>
        <taxon>Cucujiformia</taxon>
        <taxon>Chrysomeloidea</taxon>
        <taxon>Chrysomelidae</taxon>
        <taxon>Chrysomelinae</taxon>
        <taxon>Chrysomelini</taxon>
        <taxon>Phaedon</taxon>
    </lineage>
</organism>
<dbReference type="InterPro" id="IPR030045">
    <property type="entry name" value="CTNNAL1"/>
</dbReference>
<dbReference type="GO" id="GO:0051015">
    <property type="term" value="F:actin filament binding"/>
    <property type="evidence" value="ECO:0007669"/>
    <property type="project" value="InterPro"/>
</dbReference>
<gene>
    <name evidence="4" type="ORF">PHAECO_LOCUS12040</name>
</gene>
<comment type="similarity">
    <text evidence="2">Belongs to the vinculin/alpha-catenin family.</text>
</comment>
<dbReference type="Proteomes" id="UP001153737">
    <property type="component" value="Chromosome 8"/>
</dbReference>
<evidence type="ECO:0000256" key="3">
    <source>
        <dbReference type="ARBA" id="ARBA00022490"/>
    </source>
</evidence>
<dbReference type="PANTHER" id="PTHR46342:SF1">
    <property type="entry name" value="ALPHA-CATULIN"/>
    <property type="match status" value="1"/>
</dbReference>
<dbReference type="GO" id="GO:0007266">
    <property type="term" value="P:Rho protein signal transduction"/>
    <property type="evidence" value="ECO:0007669"/>
    <property type="project" value="InterPro"/>
</dbReference>
<dbReference type="PANTHER" id="PTHR46342">
    <property type="entry name" value="ALPHA-CATULIN"/>
    <property type="match status" value="1"/>
</dbReference>
<evidence type="ECO:0000313" key="5">
    <source>
        <dbReference type="Proteomes" id="UP001153737"/>
    </source>
</evidence>
<sequence length="763" mass="85251">MSLSRSCLSNRNMNGKISSLVEQHGTSATLRPSAVARVGQAVNFAVERFVTVGETIADDYPEVRRGMYEACKEARQAGGAIEHICEVHNEEILPDRTTLVRAARCLLGAVTRVLLLADIVVVKQLLLAKDKVSHSLDRLESVNNFTEFVKAFSQFGSEMVELAHLTGDRQNDLKDERRRAQMSAARQVLERSTMMLLTSSKTCLRHPECASARENRDTVFCQMRRAMDLIHYVVKDGVLNGSDSSVQSDGREELCESDRGTAYSCMRHLQYLLEHSKISMGFAESAVLGLLAGDYTALMRVKELETDPSCQDTLPTSLEAVLERTQDFTDSAYTSHEHREAILECSERLKAELDHLLGLYANIVDFENVSNCPEMDNSVQVCINSARDLSRHLANAAIHQAQDLTTATKQGLELVAAIRQEAIRSEIDRLHHTSNAFHDSIDHILEVCKLLRHVAVSETLQVSAKFTEINLKVYGPQVITAAKCLASYPGSKIGQENLEVFTDMYQWLVSDVTTIVKDVLDASQSKPEKQVYMSLPRPGKHGSTSKPLKAVRLDTEEQEKIAKSGLEMKLISSEMDAETEKWQESNSNPELEENNDIVKRAKNMSAMAFSMYQFTKGEGELKTTQDLFTQAEYFAEEANRLYKVIRQFSYQVPGGTAKKELLANLDKVPTFVQRLQFTVKDHTVGKAATFTKVDNVIQETKNLMNVISKVVTTCFECATKFNLALPQRVRIPCATLDGRPLPGHLSPQALHRIVKKQSSTLPR</sequence>
<dbReference type="OrthoDB" id="9933814at2759"/>
<evidence type="ECO:0008006" key="6">
    <source>
        <dbReference type="Google" id="ProtNLM"/>
    </source>
</evidence>
<keyword evidence="5" id="KW-1185">Reference proteome</keyword>
<evidence type="ECO:0000256" key="2">
    <source>
        <dbReference type="ARBA" id="ARBA00008376"/>
    </source>
</evidence>